<protein>
    <submittedName>
        <fullName evidence="1">Uncharacterized protein</fullName>
    </submittedName>
</protein>
<evidence type="ECO:0000313" key="2">
    <source>
        <dbReference type="Proteomes" id="UP001162992"/>
    </source>
</evidence>
<evidence type="ECO:0000313" key="1">
    <source>
        <dbReference type="EMBL" id="KAJ7551128.1"/>
    </source>
</evidence>
<proteinExistence type="predicted"/>
<comment type="caution">
    <text evidence="1">The sequence shown here is derived from an EMBL/GenBank/DDBJ whole genome shotgun (WGS) entry which is preliminary data.</text>
</comment>
<sequence>MGSSSSRILSAAQQCHGRQREPPASASRTPHVPHVRAFAPASSPENYYAHERLQDGHVNAPRDRYRRPSSSASTSNHDNGLSDLFSSGQDQGIPIRSRINNSNNIVSGFEAPPAGSDNENRRLTGGIIVEDEISEQISSLSSSTEHQRSRSANQQVLPHECCDLPWQTRDRSFGIDQIAGVQGSVDVSDEDELQIAHTSTYRHNRHTQTHQQFQRNIDCIPSPNDDYDNFERRPILSSSSIAVGETRENRISSENHREMIREYAPSVNDASNFHHRSNGLACSSLPRLGGPTNNSSDIVNPAFTESVQGNIGGTTDINDGISQIEGSVTSSVSSEEISSSTRGGSLEREVRRNSGRRFWDALTRAASHRRTSSPITIVAIEEIDEHGSSSRWNLQQWRAGSEGDHSADNGGFALGRSLDFEERRRRVRSQVWALQRLSSGLEGLPTHSRNCPAGGQSGGYCSCEGSSLAEDTTTRASISRIIMLAEALFEVLDEIHRQSVALSRSASASLSSLPAPDSVVDSFPIRIHSKMDDLVNVGDEAAQCYICLVEYEEGDQVRVLPCHHDYHKGCVDKWLKEVHRVCPLCRGNVCETT</sequence>
<accession>A0ACC2D9W3</accession>
<name>A0ACC2D9W3_DIPCM</name>
<dbReference type="Proteomes" id="UP001162992">
    <property type="component" value="Chromosome 7"/>
</dbReference>
<gene>
    <name evidence="1" type="ORF">O6H91_07G135800</name>
</gene>
<dbReference type="EMBL" id="CM055098">
    <property type="protein sequence ID" value="KAJ7551128.1"/>
    <property type="molecule type" value="Genomic_DNA"/>
</dbReference>
<organism evidence="1 2">
    <name type="scientific">Diphasiastrum complanatum</name>
    <name type="common">Issler's clubmoss</name>
    <name type="synonym">Lycopodium complanatum</name>
    <dbReference type="NCBI Taxonomy" id="34168"/>
    <lineage>
        <taxon>Eukaryota</taxon>
        <taxon>Viridiplantae</taxon>
        <taxon>Streptophyta</taxon>
        <taxon>Embryophyta</taxon>
        <taxon>Tracheophyta</taxon>
        <taxon>Lycopodiopsida</taxon>
        <taxon>Lycopodiales</taxon>
        <taxon>Lycopodiaceae</taxon>
        <taxon>Lycopodioideae</taxon>
        <taxon>Diphasiastrum</taxon>
    </lineage>
</organism>
<reference evidence="2" key="1">
    <citation type="journal article" date="2024" name="Proc. Natl. Acad. Sci. U.S.A.">
        <title>Extraordinary preservation of gene collinearity over three hundred million years revealed in homosporous lycophytes.</title>
        <authorList>
            <person name="Li C."/>
            <person name="Wickell D."/>
            <person name="Kuo L.Y."/>
            <person name="Chen X."/>
            <person name="Nie B."/>
            <person name="Liao X."/>
            <person name="Peng D."/>
            <person name="Ji J."/>
            <person name="Jenkins J."/>
            <person name="Williams M."/>
            <person name="Shu S."/>
            <person name="Plott C."/>
            <person name="Barry K."/>
            <person name="Rajasekar S."/>
            <person name="Grimwood J."/>
            <person name="Han X."/>
            <person name="Sun S."/>
            <person name="Hou Z."/>
            <person name="He W."/>
            <person name="Dai G."/>
            <person name="Sun C."/>
            <person name="Schmutz J."/>
            <person name="Leebens-Mack J.H."/>
            <person name="Li F.W."/>
            <person name="Wang L."/>
        </authorList>
    </citation>
    <scope>NUCLEOTIDE SEQUENCE [LARGE SCALE GENOMIC DNA]</scope>
    <source>
        <strain evidence="2">cv. PW_Plant_1</strain>
    </source>
</reference>
<keyword evidence="2" id="KW-1185">Reference proteome</keyword>